<keyword evidence="4 10" id="KW-0812">Transmembrane</keyword>
<dbReference type="OrthoDB" id="434092at2759"/>
<keyword evidence="5 10" id="KW-0276">Fatty acid metabolism</keyword>
<keyword evidence="2 10" id="KW-0444">Lipid biosynthesis</keyword>
<dbReference type="InterPro" id="IPR002076">
    <property type="entry name" value="ELO_fam"/>
</dbReference>
<keyword evidence="6 10" id="KW-1133">Transmembrane helix</keyword>
<evidence type="ECO:0000256" key="7">
    <source>
        <dbReference type="ARBA" id="ARBA00023098"/>
    </source>
</evidence>
<dbReference type="GO" id="GO:0005789">
    <property type="term" value="C:endoplasmic reticulum membrane"/>
    <property type="evidence" value="ECO:0007669"/>
    <property type="project" value="TreeGrafter"/>
</dbReference>
<dbReference type="EC" id="2.3.1.199" evidence="10"/>
<keyword evidence="12" id="KW-1185">Reference proteome</keyword>
<evidence type="ECO:0000256" key="4">
    <source>
        <dbReference type="ARBA" id="ARBA00022692"/>
    </source>
</evidence>
<protein>
    <recommendedName>
        <fullName evidence="10">Elongation of very long chain fatty acids protein</fullName>
        <ecNumber evidence="10">2.3.1.199</ecNumber>
    </recommendedName>
    <alternativeName>
        <fullName evidence="10">Very-long-chain 3-oxoacyl-CoA synthase</fullName>
    </alternativeName>
</protein>
<comment type="subcellular location">
    <subcellularLocation>
        <location evidence="1">Membrane</location>
        <topology evidence="1">Multi-pass membrane protein</topology>
    </subcellularLocation>
</comment>
<dbReference type="GO" id="GO:0034626">
    <property type="term" value="P:fatty acid elongation, polyunsaturated fatty acid"/>
    <property type="evidence" value="ECO:0007669"/>
    <property type="project" value="TreeGrafter"/>
</dbReference>
<dbReference type="EMBL" id="MNPL01024865">
    <property type="protein sequence ID" value="OQR68406.1"/>
    <property type="molecule type" value="Genomic_DNA"/>
</dbReference>
<evidence type="ECO:0000256" key="9">
    <source>
        <dbReference type="ARBA" id="ARBA00023160"/>
    </source>
</evidence>
<dbReference type="GO" id="GO:0034625">
    <property type="term" value="P:fatty acid elongation, monounsaturated fatty acid"/>
    <property type="evidence" value="ECO:0007669"/>
    <property type="project" value="TreeGrafter"/>
</dbReference>
<feature type="transmembrane region" description="Helical" evidence="10">
    <location>
        <begin position="58"/>
        <end position="80"/>
    </location>
</feature>
<evidence type="ECO:0000313" key="12">
    <source>
        <dbReference type="Proteomes" id="UP000192247"/>
    </source>
</evidence>
<comment type="catalytic activity">
    <reaction evidence="10">
        <text>a very-long-chain acyl-CoA + malonyl-CoA + H(+) = a very-long-chain 3-oxoacyl-CoA + CO2 + CoA</text>
        <dbReference type="Rhea" id="RHEA:32727"/>
        <dbReference type="ChEBI" id="CHEBI:15378"/>
        <dbReference type="ChEBI" id="CHEBI:16526"/>
        <dbReference type="ChEBI" id="CHEBI:57287"/>
        <dbReference type="ChEBI" id="CHEBI:57384"/>
        <dbReference type="ChEBI" id="CHEBI:90725"/>
        <dbReference type="ChEBI" id="CHEBI:90736"/>
        <dbReference type="EC" id="2.3.1.199"/>
    </reaction>
</comment>
<dbReference type="PANTHER" id="PTHR11157:SF69">
    <property type="entry name" value="ELONGATION OF VERY LONG CHAIN FATTY ACIDS PROTEIN 7"/>
    <property type="match status" value="1"/>
</dbReference>
<accession>A0A1V9X4T2</accession>
<dbReference type="InParanoid" id="A0A1V9X4T2"/>
<name>A0A1V9X4T2_9ACAR</name>
<evidence type="ECO:0000313" key="11">
    <source>
        <dbReference type="EMBL" id="OQR68406.1"/>
    </source>
</evidence>
<sequence length="142" mass="16970">MELITALYYYTFVRVIDFLDTIFFVLRKKFSHVSFLHVAHHCLVVFIGWYGASYGYEGQPMLGTCINMFVHIIMYLYYFLASFRLRFQRYLFWKKYLTQLQLIQFVVATGHIMVPVFESRCDFPLDHVVVVVGPTIFFLIMF</sequence>
<comment type="similarity">
    <text evidence="10">Belongs to the ELO family.</text>
</comment>
<comment type="caution">
    <text evidence="11">The sequence shown here is derived from an EMBL/GenBank/DDBJ whole genome shotgun (WGS) entry which is preliminary data.</text>
</comment>
<feature type="transmembrane region" description="Helical" evidence="10">
    <location>
        <begin position="100"/>
        <end position="117"/>
    </location>
</feature>
<keyword evidence="3 10" id="KW-0808">Transferase</keyword>
<dbReference type="GO" id="GO:0019367">
    <property type="term" value="P:fatty acid elongation, saturated fatty acid"/>
    <property type="evidence" value="ECO:0007669"/>
    <property type="project" value="TreeGrafter"/>
</dbReference>
<dbReference type="PANTHER" id="PTHR11157">
    <property type="entry name" value="FATTY ACID ACYL TRANSFERASE-RELATED"/>
    <property type="match status" value="1"/>
</dbReference>
<keyword evidence="7 10" id="KW-0443">Lipid metabolism</keyword>
<evidence type="ECO:0000256" key="5">
    <source>
        <dbReference type="ARBA" id="ARBA00022832"/>
    </source>
</evidence>
<evidence type="ECO:0000256" key="6">
    <source>
        <dbReference type="ARBA" id="ARBA00022989"/>
    </source>
</evidence>
<dbReference type="GO" id="GO:0042761">
    <property type="term" value="P:very long-chain fatty acid biosynthetic process"/>
    <property type="evidence" value="ECO:0007669"/>
    <property type="project" value="TreeGrafter"/>
</dbReference>
<dbReference type="GO" id="GO:0009922">
    <property type="term" value="F:fatty acid elongase activity"/>
    <property type="evidence" value="ECO:0007669"/>
    <property type="project" value="UniProtKB-EC"/>
</dbReference>
<dbReference type="AlphaFoldDB" id="A0A1V9X4T2"/>
<keyword evidence="9 10" id="KW-0275">Fatty acid biosynthesis</keyword>
<gene>
    <name evidence="11" type="ORF">BIW11_12932</name>
</gene>
<proteinExistence type="inferred from homology"/>
<dbReference type="Proteomes" id="UP000192247">
    <property type="component" value="Unassembled WGS sequence"/>
</dbReference>
<dbReference type="Pfam" id="PF01151">
    <property type="entry name" value="ELO"/>
    <property type="match status" value="1"/>
</dbReference>
<feature type="non-terminal residue" evidence="11">
    <location>
        <position position="142"/>
    </location>
</feature>
<feature type="transmembrane region" description="Helical" evidence="10">
    <location>
        <begin position="33"/>
        <end position="52"/>
    </location>
</feature>
<evidence type="ECO:0000256" key="8">
    <source>
        <dbReference type="ARBA" id="ARBA00023136"/>
    </source>
</evidence>
<evidence type="ECO:0000256" key="10">
    <source>
        <dbReference type="RuleBase" id="RU361115"/>
    </source>
</evidence>
<evidence type="ECO:0000256" key="1">
    <source>
        <dbReference type="ARBA" id="ARBA00004141"/>
    </source>
</evidence>
<feature type="transmembrane region" description="Helical" evidence="10">
    <location>
        <begin position="123"/>
        <end position="141"/>
    </location>
</feature>
<keyword evidence="8 10" id="KW-0472">Membrane</keyword>
<organism evidence="11 12">
    <name type="scientific">Tropilaelaps mercedesae</name>
    <dbReference type="NCBI Taxonomy" id="418985"/>
    <lineage>
        <taxon>Eukaryota</taxon>
        <taxon>Metazoa</taxon>
        <taxon>Ecdysozoa</taxon>
        <taxon>Arthropoda</taxon>
        <taxon>Chelicerata</taxon>
        <taxon>Arachnida</taxon>
        <taxon>Acari</taxon>
        <taxon>Parasitiformes</taxon>
        <taxon>Mesostigmata</taxon>
        <taxon>Gamasina</taxon>
        <taxon>Dermanyssoidea</taxon>
        <taxon>Laelapidae</taxon>
        <taxon>Tropilaelaps</taxon>
    </lineage>
</organism>
<evidence type="ECO:0000256" key="2">
    <source>
        <dbReference type="ARBA" id="ARBA00022516"/>
    </source>
</evidence>
<evidence type="ECO:0000256" key="3">
    <source>
        <dbReference type="ARBA" id="ARBA00022679"/>
    </source>
</evidence>
<dbReference type="GO" id="GO:0030148">
    <property type="term" value="P:sphingolipid biosynthetic process"/>
    <property type="evidence" value="ECO:0007669"/>
    <property type="project" value="TreeGrafter"/>
</dbReference>
<feature type="transmembrane region" description="Helical" evidence="10">
    <location>
        <begin position="6"/>
        <end position="26"/>
    </location>
</feature>
<reference evidence="11 12" key="1">
    <citation type="journal article" date="2017" name="Gigascience">
        <title>Draft genome of the honey bee ectoparasitic mite, Tropilaelaps mercedesae, is shaped by the parasitic life history.</title>
        <authorList>
            <person name="Dong X."/>
            <person name="Armstrong S.D."/>
            <person name="Xia D."/>
            <person name="Makepeace B.L."/>
            <person name="Darby A.C."/>
            <person name="Kadowaki T."/>
        </authorList>
    </citation>
    <scope>NUCLEOTIDE SEQUENCE [LARGE SCALE GENOMIC DNA]</scope>
    <source>
        <strain evidence="11">Wuxi-XJTLU</strain>
    </source>
</reference>